<comment type="caution">
    <text evidence="1">The sequence shown here is derived from an EMBL/GenBank/DDBJ whole genome shotgun (WGS) entry which is preliminary data.</text>
</comment>
<dbReference type="Proteomes" id="UP001381693">
    <property type="component" value="Unassembled WGS sequence"/>
</dbReference>
<dbReference type="EMBL" id="JAXCGZ010017084">
    <property type="protein sequence ID" value="KAK7068912.1"/>
    <property type="molecule type" value="Genomic_DNA"/>
</dbReference>
<evidence type="ECO:0000313" key="1">
    <source>
        <dbReference type="EMBL" id="KAK7068912.1"/>
    </source>
</evidence>
<proteinExistence type="predicted"/>
<name>A0AAN8WPW9_HALRR</name>
<keyword evidence="2" id="KW-1185">Reference proteome</keyword>
<gene>
    <name evidence="1" type="ORF">SK128_007494</name>
</gene>
<organism evidence="1 2">
    <name type="scientific">Halocaridina rubra</name>
    <name type="common">Hawaiian red shrimp</name>
    <dbReference type="NCBI Taxonomy" id="373956"/>
    <lineage>
        <taxon>Eukaryota</taxon>
        <taxon>Metazoa</taxon>
        <taxon>Ecdysozoa</taxon>
        <taxon>Arthropoda</taxon>
        <taxon>Crustacea</taxon>
        <taxon>Multicrustacea</taxon>
        <taxon>Malacostraca</taxon>
        <taxon>Eumalacostraca</taxon>
        <taxon>Eucarida</taxon>
        <taxon>Decapoda</taxon>
        <taxon>Pleocyemata</taxon>
        <taxon>Caridea</taxon>
        <taxon>Atyoidea</taxon>
        <taxon>Atyidae</taxon>
        <taxon>Halocaridina</taxon>
    </lineage>
</organism>
<reference evidence="1 2" key="1">
    <citation type="submission" date="2023-11" db="EMBL/GenBank/DDBJ databases">
        <title>Halocaridina rubra genome assembly.</title>
        <authorList>
            <person name="Smith C."/>
        </authorList>
    </citation>
    <scope>NUCLEOTIDE SEQUENCE [LARGE SCALE GENOMIC DNA]</scope>
    <source>
        <strain evidence="1">EP-1</strain>
        <tissue evidence="1">Whole</tissue>
    </source>
</reference>
<protein>
    <submittedName>
        <fullName evidence="1">Uncharacterized protein</fullName>
    </submittedName>
</protein>
<sequence>MSAVPEVGPPEDLLHTYKPGEVASAQVVVDASKVKPSEDLTAPMLGQWASAHTPCVTAAQVVVVATLKDLTPSVDYCPEDENKEMVLDVKSV</sequence>
<accession>A0AAN8WPW9</accession>
<evidence type="ECO:0000313" key="2">
    <source>
        <dbReference type="Proteomes" id="UP001381693"/>
    </source>
</evidence>
<dbReference type="AlphaFoldDB" id="A0AAN8WPW9"/>